<dbReference type="GO" id="GO:0016987">
    <property type="term" value="F:sigma factor activity"/>
    <property type="evidence" value="ECO:0007669"/>
    <property type="project" value="UniProtKB-KW"/>
</dbReference>
<dbReference type="Pfam" id="PF08281">
    <property type="entry name" value="Sigma70_r4_2"/>
    <property type="match status" value="1"/>
</dbReference>
<dbReference type="OrthoDB" id="2678696at2"/>
<comment type="caution">
    <text evidence="8">The sequence shown here is derived from an EMBL/GenBank/DDBJ whole genome shotgun (WGS) entry which is preliminary data.</text>
</comment>
<dbReference type="PANTHER" id="PTHR43133">
    <property type="entry name" value="RNA POLYMERASE ECF-TYPE SIGMA FACTO"/>
    <property type="match status" value="1"/>
</dbReference>
<dbReference type="PATRIC" id="fig|1294142.3.peg.4384"/>
<keyword evidence="5" id="KW-0804">Transcription</keyword>
<name>U2MZD9_9CLOT</name>
<accession>U2MZD9</accession>
<dbReference type="NCBIfam" id="TIGR02937">
    <property type="entry name" value="sigma70-ECF"/>
    <property type="match status" value="1"/>
</dbReference>
<dbReference type="InterPro" id="IPR013325">
    <property type="entry name" value="RNA_pol_sigma_r2"/>
</dbReference>
<dbReference type="Proteomes" id="UP000016721">
    <property type="component" value="Unassembled WGS sequence"/>
</dbReference>
<dbReference type="Pfam" id="PF04542">
    <property type="entry name" value="Sigma70_r2"/>
    <property type="match status" value="1"/>
</dbReference>
<dbReference type="Gene3D" id="1.10.1740.10">
    <property type="match status" value="1"/>
</dbReference>
<evidence type="ECO:0000259" key="6">
    <source>
        <dbReference type="Pfam" id="PF04542"/>
    </source>
</evidence>
<dbReference type="InterPro" id="IPR013249">
    <property type="entry name" value="RNA_pol_sigma70_r4_t2"/>
</dbReference>
<evidence type="ECO:0000256" key="5">
    <source>
        <dbReference type="ARBA" id="ARBA00023163"/>
    </source>
</evidence>
<evidence type="ECO:0000313" key="9">
    <source>
        <dbReference type="Proteomes" id="UP000016721"/>
    </source>
</evidence>
<comment type="similarity">
    <text evidence="1">Belongs to the sigma-70 factor family. ECF subfamily.</text>
</comment>
<dbReference type="HOGENOM" id="CLU_047691_9_7_9"/>
<evidence type="ECO:0000256" key="2">
    <source>
        <dbReference type="ARBA" id="ARBA00023015"/>
    </source>
</evidence>
<dbReference type="SUPFAM" id="SSF88946">
    <property type="entry name" value="Sigma2 domain of RNA polymerase sigma factors"/>
    <property type="match status" value="1"/>
</dbReference>
<keyword evidence="8" id="KW-0808">Transferase</keyword>
<dbReference type="GO" id="GO:0003899">
    <property type="term" value="F:DNA-directed RNA polymerase activity"/>
    <property type="evidence" value="ECO:0007669"/>
    <property type="project" value="UniProtKB-EC"/>
</dbReference>
<proteinExistence type="inferred from homology"/>
<dbReference type="GO" id="GO:0006352">
    <property type="term" value="P:DNA-templated transcription initiation"/>
    <property type="evidence" value="ECO:0007669"/>
    <property type="project" value="InterPro"/>
</dbReference>
<evidence type="ECO:0000256" key="3">
    <source>
        <dbReference type="ARBA" id="ARBA00023082"/>
    </source>
</evidence>
<dbReference type="AlphaFoldDB" id="U2MZD9"/>
<feature type="domain" description="RNA polymerase sigma-70 region 2" evidence="6">
    <location>
        <begin position="23"/>
        <end position="92"/>
    </location>
</feature>
<keyword evidence="8" id="KW-0548">Nucleotidyltransferase</keyword>
<keyword evidence="4" id="KW-0238">DNA-binding</keyword>
<keyword evidence="9" id="KW-1185">Reference proteome</keyword>
<dbReference type="eggNOG" id="COG1595">
    <property type="taxonomic scope" value="Bacteria"/>
</dbReference>
<keyword evidence="2" id="KW-0805">Transcription regulation</keyword>
<evidence type="ECO:0000256" key="1">
    <source>
        <dbReference type="ARBA" id="ARBA00010641"/>
    </source>
</evidence>
<dbReference type="EC" id="2.7.7.6" evidence="8"/>
<dbReference type="InterPro" id="IPR014284">
    <property type="entry name" value="RNA_pol_sigma-70_dom"/>
</dbReference>
<dbReference type="InterPro" id="IPR013324">
    <property type="entry name" value="RNA_pol_sigma_r3/r4-like"/>
</dbReference>
<dbReference type="SUPFAM" id="SSF88659">
    <property type="entry name" value="Sigma3 and sigma4 domains of RNA polymerase sigma factors"/>
    <property type="match status" value="1"/>
</dbReference>
<sequence>MKISKDNLLPQLKSKNPKALDLLVDVYGNLLYKVIYNVIGSYGDTGIVEECLNDVLLNIWNNINKFSGDESKFPKWICVIAKYKAIDYQRKISKAKKTTDIDDCVLISDLSVEEELINEENSTELLKYINLMEPLDKKIFIMRYFLDESINNIAKSLNLARGSVDSRLSRGRRFLKLKLQSQSNSKEVYNNGKQPVRAL</sequence>
<dbReference type="InterPro" id="IPR007627">
    <property type="entry name" value="RNA_pol_sigma70_r2"/>
</dbReference>
<keyword evidence="3" id="KW-0731">Sigma factor</keyword>
<dbReference type="STRING" id="1294142.CINTURNW_4246"/>
<dbReference type="InterPro" id="IPR039425">
    <property type="entry name" value="RNA_pol_sigma-70-like"/>
</dbReference>
<dbReference type="RefSeq" id="WP_021804099.1">
    <property type="nucleotide sequence ID" value="NZ_KI273145.1"/>
</dbReference>
<dbReference type="PANTHER" id="PTHR43133:SF8">
    <property type="entry name" value="RNA POLYMERASE SIGMA FACTOR HI_1459-RELATED"/>
    <property type="match status" value="1"/>
</dbReference>
<dbReference type="InterPro" id="IPR036388">
    <property type="entry name" value="WH-like_DNA-bd_sf"/>
</dbReference>
<gene>
    <name evidence="8" type="ORF">CINTURNW_4246</name>
</gene>
<dbReference type="EMBL" id="APJA01000034">
    <property type="protein sequence ID" value="ERK28597.1"/>
    <property type="molecule type" value="Genomic_DNA"/>
</dbReference>
<reference evidence="8 9" key="1">
    <citation type="journal article" date="2013" name="Genome Announc.">
        <title>Draft Genome Sequence of the Hydrogen- and Ethanol-Producing Bacterium Clostridium intestinale Strain URNW.</title>
        <authorList>
            <person name="Lal S."/>
            <person name="Ramachandran U."/>
            <person name="Zhang X."/>
            <person name="Sparling R."/>
            <person name="Levin D.B."/>
        </authorList>
    </citation>
    <scope>NUCLEOTIDE SEQUENCE [LARGE SCALE GENOMIC DNA]</scope>
    <source>
        <strain evidence="8 9">URNW</strain>
    </source>
</reference>
<protein>
    <submittedName>
        <fullName evidence="8">RNA polymerase factor sigma-70</fullName>
        <ecNumber evidence="8">2.7.7.6</ecNumber>
    </submittedName>
</protein>
<dbReference type="GO" id="GO:0003677">
    <property type="term" value="F:DNA binding"/>
    <property type="evidence" value="ECO:0007669"/>
    <property type="project" value="UniProtKB-KW"/>
</dbReference>
<evidence type="ECO:0000256" key="4">
    <source>
        <dbReference type="ARBA" id="ARBA00023125"/>
    </source>
</evidence>
<evidence type="ECO:0000259" key="7">
    <source>
        <dbReference type="Pfam" id="PF08281"/>
    </source>
</evidence>
<dbReference type="Gene3D" id="1.10.10.10">
    <property type="entry name" value="Winged helix-like DNA-binding domain superfamily/Winged helix DNA-binding domain"/>
    <property type="match status" value="1"/>
</dbReference>
<organism evidence="8 9">
    <name type="scientific">Clostridium intestinale URNW</name>
    <dbReference type="NCBI Taxonomy" id="1294142"/>
    <lineage>
        <taxon>Bacteria</taxon>
        <taxon>Bacillati</taxon>
        <taxon>Bacillota</taxon>
        <taxon>Clostridia</taxon>
        <taxon>Eubacteriales</taxon>
        <taxon>Clostridiaceae</taxon>
        <taxon>Clostridium</taxon>
    </lineage>
</organism>
<evidence type="ECO:0000313" key="8">
    <source>
        <dbReference type="EMBL" id="ERK28597.1"/>
    </source>
</evidence>
<feature type="domain" description="RNA polymerase sigma factor 70 region 4 type 2" evidence="7">
    <location>
        <begin position="124"/>
        <end position="175"/>
    </location>
</feature>